<protein>
    <submittedName>
        <fullName evidence="2">Uncharacterized protein</fullName>
    </submittedName>
</protein>
<accession>A0A1Z4V3X7</accession>
<evidence type="ECO:0000313" key="3">
    <source>
        <dbReference type="Proteomes" id="UP000218702"/>
    </source>
</evidence>
<evidence type="ECO:0000313" key="2">
    <source>
        <dbReference type="EMBL" id="BAZ86133.1"/>
    </source>
</evidence>
<keyword evidence="1" id="KW-0472">Membrane</keyword>
<proteinExistence type="predicted"/>
<keyword evidence="1" id="KW-1133">Transmembrane helix</keyword>
<organism evidence="2 3">
    <name type="scientific">Dolichospermum compactum NIES-806</name>
    <dbReference type="NCBI Taxonomy" id="1973481"/>
    <lineage>
        <taxon>Bacteria</taxon>
        <taxon>Bacillati</taxon>
        <taxon>Cyanobacteriota</taxon>
        <taxon>Cyanophyceae</taxon>
        <taxon>Nostocales</taxon>
        <taxon>Aphanizomenonaceae</taxon>
        <taxon>Dolichospermum</taxon>
        <taxon>Dolichospermum compactum</taxon>
    </lineage>
</organism>
<feature type="transmembrane region" description="Helical" evidence="1">
    <location>
        <begin position="30"/>
        <end position="52"/>
    </location>
</feature>
<keyword evidence="3" id="KW-1185">Reference proteome</keyword>
<evidence type="ECO:0000256" key="1">
    <source>
        <dbReference type="SAM" id="Phobius"/>
    </source>
</evidence>
<feature type="transmembrane region" description="Helical" evidence="1">
    <location>
        <begin position="9"/>
        <end position="24"/>
    </location>
</feature>
<dbReference type="Proteomes" id="UP000218702">
    <property type="component" value="Chromosome"/>
</dbReference>
<gene>
    <name evidence="2" type="ORF">NIES806_23430</name>
</gene>
<dbReference type="EMBL" id="AP018316">
    <property type="protein sequence ID" value="BAZ86133.1"/>
    <property type="molecule type" value="Genomic_DNA"/>
</dbReference>
<dbReference type="AlphaFoldDB" id="A0A1Z4V3X7"/>
<keyword evidence="1" id="KW-0812">Transmembrane</keyword>
<dbReference type="KEGG" id="dcm:NIES806_23430"/>
<sequence>MQLLKSKQMHLLVLLIMSTGYFSIVSDWEINYFCKSLILMLPVQLTAVIYAAKIKL</sequence>
<reference evidence="2 3" key="1">
    <citation type="submission" date="2017-06" db="EMBL/GenBank/DDBJ databases">
        <title>Genome sequencing of cyanobaciteial culture collection at National Institute for Environmental Studies (NIES).</title>
        <authorList>
            <person name="Hirose Y."/>
            <person name="Shimura Y."/>
            <person name="Fujisawa T."/>
            <person name="Nakamura Y."/>
            <person name="Kawachi M."/>
        </authorList>
    </citation>
    <scope>NUCLEOTIDE SEQUENCE [LARGE SCALE GENOMIC DNA]</scope>
    <source>
        <strain evidence="2 3">NIES-806</strain>
    </source>
</reference>
<name>A0A1Z4V3X7_9CYAN</name>